<evidence type="ECO:0000313" key="3">
    <source>
        <dbReference type="EMBL" id="KAL0565590.1"/>
    </source>
</evidence>
<organism evidence="3 4">
    <name type="scientific">Marasmius crinis-equi</name>
    <dbReference type="NCBI Taxonomy" id="585013"/>
    <lineage>
        <taxon>Eukaryota</taxon>
        <taxon>Fungi</taxon>
        <taxon>Dikarya</taxon>
        <taxon>Basidiomycota</taxon>
        <taxon>Agaricomycotina</taxon>
        <taxon>Agaricomycetes</taxon>
        <taxon>Agaricomycetidae</taxon>
        <taxon>Agaricales</taxon>
        <taxon>Marasmiineae</taxon>
        <taxon>Marasmiaceae</taxon>
        <taxon>Marasmius</taxon>
    </lineage>
</organism>
<reference evidence="3 4" key="1">
    <citation type="submission" date="2024-02" db="EMBL/GenBank/DDBJ databases">
        <title>A draft genome for the cacao thread blight pathogen Marasmius crinis-equi.</title>
        <authorList>
            <person name="Cohen S.P."/>
            <person name="Baruah I.K."/>
            <person name="Amoako-Attah I."/>
            <person name="Bukari Y."/>
            <person name="Meinhardt L.W."/>
            <person name="Bailey B.A."/>
        </authorList>
    </citation>
    <scope>NUCLEOTIDE SEQUENCE [LARGE SCALE GENOMIC DNA]</scope>
    <source>
        <strain evidence="3 4">GH-76</strain>
    </source>
</reference>
<dbReference type="Pfam" id="PF02889">
    <property type="entry name" value="Sec63"/>
    <property type="match status" value="1"/>
</dbReference>
<keyword evidence="4" id="KW-1185">Reference proteome</keyword>
<feature type="non-terminal residue" evidence="3">
    <location>
        <position position="1"/>
    </location>
</feature>
<comment type="caution">
    <text evidence="3">The sequence shown here is derived from an EMBL/GenBank/DDBJ whole genome shotgun (WGS) entry which is preliminary data.</text>
</comment>
<keyword evidence="3" id="KW-0547">Nucleotide-binding</keyword>
<feature type="region of interest" description="Disordered" evidence="1">
    <location>
        <begin position="77"/>
        <end position="96"/>
    </location>
</feature>
<keyword evidence="3" id="KW-0378">Hydrolase</keyword>
<accession>A0ABR3ERP8</accession>
<protein>
    <submittedName>
        <fullName evidence="3">Pre-mRNA-splicing helicase BRR2</fullName>
        <ecNumber evidence="3">3.6.4.13</ecNumber>
    </submittedName>
</protein>
<dbReference type="EMBL" id="JBAHYK010002199">
    <property type="protein sequence ID" value="KAL0565590.1"/>
    <property type="molecule type" value="Genomic_DNA"/>
</dbReference>
<dbReference type="GO" id="GO:0016787">
    <property type="term" value="F:hydrolase activity"/>
    <property type="evidence" value="ECO:0007669"/>
    <property type="project" value="UniProtKB-KW"/>
</dbReference>
<feature type="domain" description="SEC63" evidence="2">
    <location>
        <begin position="126"/>
        <end position="220"/>
    </location>
</feature>
<dbReference type="InterPro" id="IPR004179">
    <property type="entry name" value="Sec63-dom"/>
</dbReference>
<dbReference type="SUPFAM" id="SSF158702">
    <property type="entry name" value="Sec63 N-terminal domain-like"/>
    <property type="match status" value="1"/>
</dbReference>
<dbReference type="Proteomes" id="UP001465976">
    <property type="component" value="Unassembled WGS sequence"/>
</dbReference>
<name>A0ABR3ERP8_9AGAR</name>
<keyword evidence="3" id="KW-0347">Helicase</keyword>
<dbReference type="EC" id="3.6.4.13" evidence="3"/>
<evidence type="ECO:0000313" key="4">
    <source>
        <dbReference type="Proteomes" id="UP001465976"/>
    </source>
</evidence>
<evidence type="ECO:0000259" key="2">
    <source>
        <dbReference type="Pfam" id="PF02889"/>
    </source>
</evidence>
<dbReference type="Gene3D" id="1.10.3380.10">
    <property type="entry name" value="Sec63 N-terminal domain-like domain"/>
    <property type="match status" value="1"/>
</dbReference>
<evidence type="ECO:0000256" key="1">
    <source>
        <dbReference type="SAM" id="MobiDB-lite"/>
    </source>
</evidence>
<keyword evidence="3" id="KW-0067">ATP-binding</keyword>
<sequence length="263" mass="29395">SPHNRLSRPPLLISTSFFSSVPPLLTSTAFFSSVARKNVDRASKSGPSFSKTNGPIPSEIFSHLSKKITDYWAEVKGESEEEEEEAGAREEVPHGGDVGEELAIGGDEAASVLSILGSESSLRDCENQSMELFDHRSFHITTKFLKNLETHVEEPAARIKVLLQAYVSQFKLDSFVLVADAVFVQESAGRIVRATYEIGWRRGRAVPPKAALDLCEMKAQFQEFRIVADWGSESSTYRTLDRRYEMRQVQIFKKMAEEGQPFA</sequence>
<gene>
    <name evidence="3" type="primary">brr2_2</name>
    <name evidence="3" type="ORF">V5O48_016431</name>
</gene>
<dbReference type="GO" id="GO:0003724">
    <property type="term" value="F:RNA helicase activity"/>
    <property type="evidence" value="ECO:0007669"/>
    <property type="project" value="UniProtKB-EC"/>
</dbReference>
<proteinExistence type="predicted"/>